<gene>
    <name evidence="1" type="ORF">GCM10009862_10930</name>
</gene>
<proteinExistence type="predicted"/>
<accession>A0ABN3P8G5</accession>
<reference evidence="2" key="1">
    <citation type="journal article" date="2019" name="Int. J. Syst. Evol. Microbiol.">
        <title>The Global Catalogue of Microorganisms (GCM) 10K type strain sequencing project: providing services to taxonomists for standard genome sequencing and annotation.</title>
        <authorList>
            <consortium name="The Broad Institute Genomics Platform"/>
            <consortium name="The Broad Institute Genome Sequencing Center for Infectious Disease"/>
            <person name="Wu L."/>
            <person name="Ma J."/>
        </authorList>
    </citation>
    <scope>NUCLEOTIDE SEQUENCE [LARGE SCALE GENOMIC DNA]</scope>
    <source>
        <strain evidence="2">JCM 16365</strain>
    </source>
</reference>
<dbReference type="Proteomes" id="UP001500274">
    <property type="component" value="Unassembled WGS sequence"/>
</dbReference>
<comment type="caution">
    <text evidence="1">The sequence shown here is derived from an EMBL/GenBank/DDBJ whole genome shotgun (WGS) entry which is preliminary data.</text>
</comment>
<name>A0ABN3P8G5_9MICO</name>
<evidence type="ECO:0000313" key="1">
    <source>
        <dbReference type="EMBL" id="GAA2573823.1"/>
    </source>
</evidence>
<organism evidence="1 2">
    <name type="scientific">Microbacterium binotii</name>
    <dbReference type="NCBI Taxonomy" id="462710"/>
    <lineage>
        <taxon>Bacteria</taxon>
        <taxon>Bacillati</taxon>
        <taxon>Actinomycetota</taxon>
        <taxon>Actinomycetes</taxon>
        <taxon>Micrococcales</taxon>
        <taxon>Microbacteriaceae</taxon>
        <taxon>Microbacterium</taxon>
    </lineage>
</organism>
<keyword evidence="2" id="KW-1185">Reference proteome</keyword>
<evidence type="ECO:0000313" key="2">
    <source>
        <dbReference type="Proteomes" id="UP001500274"/>
    </source>
</evidence>
<sequence length="80" mass="8668">MPVEMRMWRIDGATPRPLSPAALPTENELHQFLRIDPSLLGIPLLVIGSEVLTPYGKRLDVPGHEVGSGSGLVKGENLRA</sequence>
<dbReference type="EMBL" id="BAAARI010000007">
    <property type="protein sequence ID" value="GAA2573823.1"/>
    <property type="molecule type" value="Genomic_DNA"/>
</dbReference>
<protein>
    <submittedName>
        <fullName evidence="1">Uncharacterized protein</fullName>
    </submittedName>
</protein>